<dbReference type="SMART" id="SM00345">
    <property type="entry name" value="HTH_GNTR"/>
    <property type="match status" value="1"/>
</dbReference>
<dbReference type="SMART" id="SM00895">
    <property type="entry name" value="FCD"/>
    <property type="match status" value="1"/>
</dbReference>
<gene>
    <name evidence="5" type="ORF">J2T23_001097</name>
</gene>
<dbReference type="EMBL" id="JAUSTB010000003">
    <property type="protein sequence ID" value="MDQ0145207.1"/>
    <property type="molecule type" value="Genomic_DNA"/>
</dbReference>
<dbReference type="InterPro" id="IPR036388">
    <property type="entry name" value="WH-like_DNA-bd_sf"/>
</dbReference>
<evidence type="ECO:0000256" key="2">
    <source>
        <dbReference type="ARBA" id="ARBA00023125"/>
    </source>
</evidence>
<protein>
    <submittedName>
        <fullName evidence="5">DNA-binding GntR family transcriptional regulator</fullName>
    </submittedName>
</protein>
<dbReference type="AlphaFoldDB" id="A0AAJ1SQI6"/>
<dbReference type="PANTHER" id="PTHR43537:SF5">
    <property type="entry name" value="UXU OPERON TRANSCRIPTIONAL REGULATOR"/>
    <property type="match status" value="1"/>
</dbReference>
<dbReference type="SUPFAM" id="SSF46785">
    <property type="entry name" value="Winged helix' DNA-binding domain"/>
    <property type="match status" value="1"/>
</dbReference>
<dbReference type="Gene3D" id="1.10.10.10">
    <property type="entry name" value="Winged helix-like DNA-binding domain superfamily/Winged helix DNA-binding domain"/>
    <property type="match status" value="1"/>
</dbReference>
<dbReference type="SUPFAM" id="SSF48008">
    <property type="entry name" value="GntR ligand-binding domain-like"/>
    <property type="match status" value="1"/>
</dbReference>
<accession>A0AAJ1SQI6</accession>
<dbReference type="PANTHER" id="PTHR43537">
    <property type="entry name" value="TRANSCRIPTIONAL REGULATOR, GNTR FAMILY"/>
    <property type="match status" value="1"/>
</dbReference>
<keyword evidence="1" id="KW-0805">Transcription regulation</keyword>
<organism evidence="5 6">
    <name type="scientific">Pseudarthrobacter niigatensis</name>
    <dbReference type="NCBI Taxonomy" id="369935"/>
    <lineage>
        <taxon>Bacteria</taxon>
        <taxon>Bacillati</taxon>
        <taxon>Actinomycetota</taxon>
        <taxon>Actinomycetes</taxon>
        <taxon>Micrococcales</taxon>
        <taxon>Micrococcaceae</taxon>
        <taxon>Pseudarthrobacter</taxon>
    </lineage>
</organism>
<reference evidence="5 6" key="1">
    <citation type="submission" date="2023-07" db="EMBL/GenBank/DDBJ databases">
        <title>Sorghum-associated microbial communities from plants grown in Nebraska, USA.</title>
        <authorList>
            <person name="Schachtman D."/>
        </authorList>
    </citation>
    <scope>NUCLEOTIDE SEQUENCE [LARGE SCALE GENOMIC DNA]</scope>
    <source>
        <strain evidence="5 6">DS1001</strain>
    </source>
</reference>
<dbReference type="PRINTS" id="PR00035">
    <property type="entry name" value="HTHGNTR"/>
</dbReference>
<dbReference type="InterPro" id="IPR000524">
    <property type="entry name" value="Tscrpt_reg_HTH_GntR"/>
</dbReference>
<dbReference type="InterPro" id="IPR036390">
    <property type="entry name" value="WH_DNA-bd_sf"/>
</dbReference>
<dbReference type="CDD" id="cd07377">
    <property type="entry name" value="WHTH_GntR"/>
    <property type="match status" value="1"/>
</dbReference>
<evidence type="ECO:0000256" key="1">
    <source>
        <dbReference type="ARBA" id="ARBA00023015"/>
    </source>
</evidence>
<sequence>MASQPETSPYLMIRNAIISQELPPRAQLVESALAKKYNVSRTPIREALRRLETEGLVERYGSRMQVREYRPEEMLDLYEVRTFLEEAAAKTAALRHTDMDLMLIDRAHQAMVTLDFDAATPAELAAANRTFHERIWAASHSAALLDLLDRILVHFIRYPGTTLSTKERWDRVLKEHEELLVAIRARNAEEAGRIASAHMDEAKNIRIQMYIDAQEISHPRLG</sequence>
<dbReference type="GO" id="GO:0003677">
    <property type="term" value="F:DNA binding"/>
    <property type="evidence" value="ECO:0007669"/>
    <property type="project" value="UniProtKB-KW"/>
</dbReference>
<keyword evidence="3" id="KW-0804">Transcription</keyword>
<dbReference type="PROSITE" id="PS50949">
    <property type="entry name" value="HTH_GNTR"/>
    <property type="match status" value="1"/>
</dbReference>
<name>A0AAJ1SQI6_9MICC</name>
<evidence type="ECO:0000313" key="6">
    <source>
        <dbReference type="Proteomes" id="UP001239267"/>
    </source>
</evidence>
<dbReference type="InterPro" id="IPR008920">
    <property type="entry name" value="TF_FadR/GntR_C"/>
</dbReference>
<keyword evidence="6" id="KW-1185">Reference proteome</keyword>
<dbReference type="Pfam" id="PF00392">
    <property type="entry name" value="GntR"/>
    <property type="match status" value="1"/>
</dbReference>
<dbReference type="Pfam" id="PF07729">
    <property type="entry name" value="FCD"/>
    <property type="match status" value="1"/>
</dbReference>
<dbReference type="RefSeq" id="WP_223992974.1">
    <property type="nucleotide sequence ID" value="NZ_JAUSTB010000003.1"/>
</dbReference>
<comment type="caution">
    <text evidence="5">The sequence shown here is derived from an EMBL/GenBank/DDBJ whole genome shotgun (WGS) entry which is preliminary data.</text>
</comment>
<proteinExistence type="predicted"/>
<dbReference type="GO" id="GO:0003700">
    <property type="term" value="F:DNA-binding transcription factor activity"/>
    <property type="evidence" value="ECO:0007669"/>
    <property type="project" value="InterPro"/>
</dbReference>
<dbReference type="Gene3D" id="1.20.120.530">
    <property type="entry name" value="GntR ligand-binding domain-like"/>
    <property type="match status" value="1"/>
</dbReference>
<evidence type="ECO:0000256" key="3">
    <source>
        <dbReference type="ARBA" id="ARBA00023163"/>
    </source>
</evidence>
<evidence type="ECO:0000259" key="4">
    <source>
        <dbReference type="PROSITE" id="PS50949"/>
    </source>
</evidence>
<keyword evidence="2 5" id="KW-0238">DNA-binding</keyword>
<dbReference type="InterPro" id="IPR011711">
    <property type="entry name" value="GntR_C"/>
</dbReference>
<dbReference type="Proteomes" id="UP001239267">
    <property type="component" value="Unassembled WGS sequence"/>
</dbReference>
<feature type="domain" description="HTH gntR-type" evidence="4">
    <location>
        <begin position="3"/>
        <end position="69"/>
    </location>
</feature>
<evidence type="ECO:0000313" key="5">
    <source>
        <dbReference type="EMBL" id="MDQ0145207.1"/>
    </source>
</evidence>